<feature type="region of interest" description="Disordered" evidence="1">
    <location>
        <begin position="488"/>
        <end position="532"/>
    </location>
</feature>
<evidence type="ECO:0000313" key="5">
    <source>
        <dbReference type="Proteomes" id="UP001596052"/>
    </source>
</evidence>
<proteinExistence type="predicted"/>
<evidence type="ECO:0000259" key="3">
    <source>
        <dbReference type="Pfam" id="PF16347"/>
    </source>
</evidence>
<organism evidence="4 5">
    <name type="scientific">Prosthecobacter fluviatilis</name>
    <dbReference type="NCBI Taxonomy" id="445931"/>
    <lineage>
        <taxon>Bacteria</taxon>
        <taxon>Pseudomonadati</taxon>
        <taxon>Verrucomicrobiota</taxon>
        <taxon>Verrucomicrobiia</taxon>
        <taxon>Verrucomicrobiales</taxon>
        <taxon>Verrucomicrobiaceae</taxon>
        <taxon>Prosthecobacter</taxon>
    </lineage>
</organism>
<accession>A0ABW0KS92</accession>
<dbReference type="PANTHER" id="PTHR43108:SF6">
    <property type="entry name" value="N-SULPHOGLUCOSAMINE SULPHOHYDROLASE"/>
    <property type="match status" value="1"/>
</dbReference>
<feature type="chain" id="PRO_5045378047" evidence="2">
    <location>
        <begin position="18"/>
        <end position="532"/>
    </location>
</feature>
<dbReference type="Pfam" id="PF16347">
    <property type="entry name" value="SGSH_C"/>
    <property type="match status" value="1"/>
</dbReference>
<keyword evidence="2" id="KW-0732">Signal</keyword>
<feature type="compositionally biased region" description="Basic residues" evidence="1">
    <location>
        <begin position="516"/>
        <end position="532"/>
    </location>
</feature>
<dbReference type="CDD" id="cd16031">
    <property type="entry name" value="G6S_like"/>
    <property type="match status" value="1"/>
</dbReference>
<evidence type="ECO:0000256" key="1">
    <source>
        <dbReference type="SAM" id="MobiDB-lite"/>
    </source>
</evidence>
<keyword evidence="5" id="KW-1185">Reference proteome</keyword>
<comment type="caution">
    <text evidence="4">The sequence shown here is derived from an EMBL/GenBank/DDBJ whole genome shotgun (WGS) entry which is preliminary data.</text>
</comment>
<name>A0ABW0KS92_9BACT</name>
<feature type="signal peptide" evidence="2">
    <location>
        <begin position="1"/>
        <end position="17"/>
    </location>
</feature>
<feature type="domain" description="N-sulphoglucosamine sulphohydrolase C-terminal" evidence="3">
    <location>
        <begin position="331"/>
        <end position="484"/>
    </location>
</feature>
<reference evidence="5" key="1">
    <citation type="journal article" date="2019" name="Int. J. Syst. Evol. Microbiol.">
        <title>The Global Catalogue of Microorganisms (GCM) 10K type strain sequencing project: providing services to taxonomists for standard genome sequencing and annotation.</title>
        <authorList>
            <consortium name="The Broad Institute Genomics Platform"/>
            <consortium name="The Broad Institute Genome Sequencing Center for Infectious Disease"/>
            <person name="Wu L."/>
            <person name="Ma J."/>
        </authorList>
    </citation>
    <scope>NUCLEOTIDE SEQUENCE [LARGE SCALE GENOMIC DNA]</scope>
    <source>
        <strain evidence="5">CGMCC 4.1469</strain>
    </source>
</reference>
<dbReference type="PANTHER" id="PTHR43108">
    <property type="entry name" value="N-ACETYLGLUCOSAMINE-6-SULFATASE FAMILY MEMBER"/>
    <property type="match status" value="1"/>
</dbReference>
<dbReference type="InterPro" id="IPR032506">
    <property type="entry name" value="SGSH_C"/>
</dbReference>
<dbReference type="SUPFAM" id="SSF53649">
    <property type="entry name" value="Alkaline phosphatase-like"/>
    <property type="match status" value="1"/>
</dbReference>
<dbReference type="Proteomes" id="UP001596052">
    <property type="component" value="Unassembled WGS sequence"/>
</dbReference>
<sequence length="532" mass="61412">MIRTLLASLFLATAASAAQPPNIVFIFCDDLAYQAMSCYGDHRKLLDTPNMDRLAKEGMRFDRCLVTNSICGPSRAVIQTGKYSHANGFYNNSNSKFDSSQPTFPKVMHEHGYQMAMIGKWHLMTDPVGYDYWNVLPGQGVYYNPPMIDNGKNVKYEGYTTDIIGDLTLDWLQKRDKTKPFMMMCQHKAPHREWEPPTRYLDFDKDRVYEEPETLFDSYSGRSKAVSDHDMGIDRTMTDRDTKLVTPGNLTPEQKKAWDAYYEPRNAKYREAAPAGRDLVKWRYQRYMHDYLACVKAVDDNVGRVLDYLDKEGLTQNTVVMLSSDQGFYLGEHGWFDKRWIFEESLRTPFLVRWPGVIKPGSVNNKIVSLIDFASTFLDIAQCPNLPEVHGRSLVPLFKGEEPADWRKSLYYHYYEYPVPHRVRPHYGVITDRYKLIHYYKPDVDDWELMDREKDPLETKSFYNDPAYAETVKELKAEILRLQAEVKETMPPPRFTHGNKAFDGEVNPPVQEQPKGKGKGAGKKKAGAKKAE</sequence>
<dbReference type="RefSeq" id="WP_377166878.1">
    <property type="nucleotide sequence ID" value="NZ_JBHSMQ010000004.1"/>
</dbReference>
<evidence type="ECO:0000313" key="4">
    <source>
        <dbReference type="EMBL" id="MFC5455618.1"/>
    </source>
</evidence>
<dbReference type="InterPro" id="IPR017850">
    <property type="entry name" value="Alkaline_phosphatase_core_sf"/>
</dbReference>
<evidence type="ECO:0000256" key="2">
    <source>
        <dbReference type="SAM" id="SignalP"/>
    </source>
</evidence>
<dbReference type="Gene3D" id="3.40.720.10">
    <property type="entry name" value="Alkaline Phosphatase, subunit A"/>
    <property type="match status" value="1"/>
</dbReference>
<dbReference type="EMBL" id="JBHSMQ010000004">
    <property type="protein sequence ID" value="MFC5455618.1"/>
    <property type="molecule type" value="Genomic_DNA"/>
</dbReference>
<gene>
    <name evidence="4" type="ORF">ACFQDI_12190</name>
</gene>
<protein>
    <submittedName>
        <fullName evidence="4">Sulfatase</fullName>
    </submittedName>
</protein>